<dbReference type="SUPFAM" id="SSF53756">
    <property type="entry name" value="UDP-Glycosyltransferase/glycogen phosphorylase"/>
    <property type="match status" value="1"/>
</dbReference>
<proteinExistence type="predicted"/>
<dbReference type="STRING" id="1434701.SAMN05443634_102118"/>
<reference evidence="3" key="1">
    <citation type="journal article" date="2014" name="Int. J. Syst. Evol. Microbiol.">
        <title>Complete genome of a new Firmicutes species belonging to the dominant human colonic microbiota ('Ruminococcus bicirculans') reveals two chromosomes and a selective capacity to utilize plant glucans.</title>
        <authorList>
            <consortium name="NISC Comparative Sequencing Program"/>
            <person name="Wegmann U."/>
            <person name="Louis P."/>
            <person name="Goesmann A."/>
            <person name="Henrissat B."/>
            <person name="Duncan S.H."/>
            <person name="Flint H.J."/>
        </authorList>
    </citation>
    <scope>NUCLEOTIDE SEQUENCE</scope>
    <source>
        <strain evidence="3">CGMCC 1.12707</strain>
    </source>
</reference>
<evidence type="ECO:0000313" key="4">
    <source>
        <dbReference type="EMBL" id="SHK61317.1"/>
    </source>
</evidence>
<dbReference type="InterPro" id="IPR001296">
    <property type="entry name" value="Glyco_trans_1"/>
</dbReference>
<dbReference type="OrthoDB" id="798298at2"/>
<reference evidence="3" key="5">
    <citation type="submission" date="2024-05" db="EMBL/GenBank/DDBJ databases">
        <authorList>
            <person name="Sun Q."/>
            <person name="Zhou Y."/>
        </authorList>
    </citation>
    <scope>NUCLEOTIDE SEQUENCE</scope>
    <source>
        <strain evidence="3">CGMCC 1.12707</strain>
    </source>
</reference>
<evidence type="ECO:0000313" key="3">
    <source>
        <dbReference type="EMBL" id="GGF04571.1"/>
    </source>
</evidence>
<feature type="domain" description="Glycosyl transferase family 1" evidence="1">
    <location>
        <begin position="196"/>
        <end position="346"/>
    </location>
</feature>
<dbReference type="AlphaFoldDB" id="A0A1M6TWI7"/>
<gene>
    <name evidence="3" type="ORF">GCM10010984_22350</name>
    <name evidence="4" type="ORF">SAMN05443634_102118</name>
</gene>
<reference evidence="6" key="4">
    <citation type="journal article" date="2019" name="Int. J. Syst. Evol. Microbiol.">
        <title>The Global Catalogue of Microorganisms (GCM) 10K type strain sequencing project: providing services to taxonomists for standard genome sequencing and annotation.</title>
        <authorList>
            <consortium name="The Broad Institute Genomics Platform"/>
            <consortium name="The Broad Institute Genome Sequencing Center for Infectious Disease"/>
            <person name="Wu L."/>
            <person name="Ma J."/>
        </authorList>
    </citation>
    <scope>NUCLEOTIDE SEQUENCE [LARGE SCALE GENOMIC DNA]</scope>
    <source>
        <strain evidence="6">CGMCC 1.12707</strain>
    </source>
</reference>
<dbReference type="Proteomes" id="UP000650994">
    <property type="component" value="Unassembled WGS sequence"/>
</dbReference>
<reference evidence="4" key="3">
    <citation type="submission" date="2016-11" db="EMBL/GenBank/DDBJ databases">
        <authorList>
            <person name="Jaros S."/>
            <person name="Januszkiewicz K."/>
            <person name="Wedrychowicz H."/>
        </authorList>
    </citation>
    <scope>NUCLEOTIDE SEQUENCE [LARGE SCALE GENOMIC DNA]</scope>
    <source>
        <strain evidence="4">DSM 27989</strain>
    </source>
</reference>
<evidence type="ECO:0000259" key="1">
    <source>
        <dbReference type="Pfam" id="PF00534"/>
    </source>
</evidence>
<dbReference type="Proteomes" id="UP000184120">
    <property type="component" value="Unassembled WGS sequence"/>
</dbReference>
<dbReference type="Gene3D" id="3.40.50.2000">
    <property type="entry name" value="Glycogen Phosphorylase B"/>
    <property type="match status" value="2"/>
</dbReference>
<accession>A0A1M6TWI7</accession>
<feature type="domain" description="Glycosyltransferase subfamily 4-like N-terminal" evidence="2">
    <location>
        <begin position="17"/>
        <end position="181"/>
    </location>
</feature>
<keyword evidence="6" id="KW-1185">Reference proteome</keyword>
<organism evidence="4 5">
    <name type="scientific">Chishuiella changwenlii</name>
    <dbReference type="NCBI Taxonomy" id="1434701"/>
    <lineage>
        <taxon>Bacteria</taxon>
        <taxon>Pseudomonadati</taxon>
        <taxon>Bacteroidota</taxon>
        <taxon>Flavobacteriia</taxon>
        <taxon>Flavobacteriales</taxon>
        <taxon>Weeksellaceae</taxon>
        <taxon>Chishuiella</taxon>
    </lineage>
</organism>
<dbReference type="PANTHER" id="PTHR12526">
    <property type="entry name" value="GLYCOSYLTRANSFERASE"/>
    <property type="match status" value="1"/>
</dbReference>
<evidence type="ECO:0000313" key="5">
    <source>
        <dbReference type="Proteomes" id="UP000184120"/>
    </source>
</evidence>
<dbReference type="Pfam" id="PF13439">
    <property type="entry name" value="Glyco_transf_4"/>
    <property type="match status" value="1"/>
</dbReference>
<keyword evidence="4" id="KW-0808">Transferase</keyword>
<dbReference type="EMBL" id="FRBH01000002">
    <property type="protein sequence ID" value="SHK61317.1"/>
    <property type="molecule type" value="Genomic_DNA"/>
</dbReference>
<evidence type="ECO:0000313" key="6">
    <source>
        <dbReference type="Proteomes" id="UP000650994"/>
    </source>
</evidence>
<sequence>MTNLKKILFVNTDLRGGGAEKILVNIVNSFDYSQYEVTVLTIFKEGINREDLNKEIKQEWIFEKPFKGYTRLALLFSPKFLFKRFIKSDNYDVIISFLEGFPSRIVAGCTNPNIKLISWIHLELYENTIGYEFRNKKEAVKCYNKFHKIVSVAKTVQDHFTKCVAIPQDKLEVIYNPLEIDEITTKAEINPYQKIDKIRLVTVGRLNPQKGYDRLVRIMKKLKSDGFDFELNILGMGPMEAELKKYVIDNDLSDQINFLGFQKNPYPYIKHADLFVCSSHKEGYSTVVTESVILETPVITTNCSGMEEILDNGNAGIIVNNSEDALYEGLKNILNANEPLASLQEKTNLRAIFLKNRNSFNQILELIN</sequence>
<dbReference type="CDD" id="cd03811">
    <property type="entry name" value="GT4_GT28_WabH-like"/>
    <property type="match status" value="1"/>
</dbReference>
<dbReference type="GO" id="GO:0016757">
    <property type="term" value="F:glycosyltransferase activity"/>
    <property type="evidence" value="ECO:0007669"/>
    <property type="project" value="InterPro"/>
</dbReference>
<dbReference type="Pfam" id="PF00534">
    <property type="entry name" value="Glycos_transf_1"/>
    <property type="match status" value="1"/>
</dbReference>
<dbReference type="InterPro" id="IPR028098">
    <property type="entry name" value="Glyco_trans_4-like_N"/>
</dbReference>
<dbReference type="EMBL" id="BMFL01000014">
    <property type="protein sequence ID" value="GGF04571.1"/>
    <property type="molecule type" value="Genomic_DNA"/>
</dbReference>
<dbReference type="PANTHER" id="PTHR12526:SF630">
    <property type="entry name" value="GLYCOSYLTRANSFERASE"/>
    <property type="match status" value="1"/>
</dbReference>
<name>A0A1M6TWI7_9FLAO</name>
<evidence type="ECO:0000259" key="2">
    <source>
        <dbReference type="Pfam" id="PF13439"/>
    </source>
</evidence>
<dbReference type="RefSeq" id="WP_072929452.1">
    <property type="nucleotide sequence ID" value="NZ_BMFL01000014.1"/>
</dbReference>
<reference evidence="5" key="2">
    <citation type="submission" date="2016-11" db="EMBL/GenBank/DDBJ databases">
        <authorList>
            <person name="Varghese N."/>
            <person name="Submissions S."/>
        </authorList>
    </citation>
    <scope>NUCLEOTIDE SEQUENCE [LARGE SCALE GENOMIC DNA]</scope>
    <source>
        <strain evidence="5">DSM 27989</strain>
    </source>
</reference>
<protein>
    <submittedName>
        <fullName evidence="4">Glycosyltransferase involved in cell wall bisynthesis</fullName>
    </submittedName>
</protein>